<feature type="domain" description="PAS" evidence="17">
    <location>
        <begin position="294"/>
        <end position="346"/>
    </location>
</feature>
<feature type="transmembrane region" description="Helical" evidence="15">
    <location>
        <begin position="144"/>
        <end position="165"/>
    </location>
</feature>
<dbReference type="PANTHER" id="PTHR42878">
    <property type="entry name" value="TWO-COMPONENT HISTIDINE KINASE"/>
    <property type="match status" value="1"/>
</dbReference>
<comment type="subcellular location">
    <subcellularLocation>
        <location evidence="3">Cell membrane</location>
    </subcellularLocation>
    <subcellularLocation>
        <location evidence="2">Membrane</location>
        <topology evidence="2">Multi-pass membrane protein</topology>
    </subcellularLocation>
</comment>
<accession>A0ABT8FDB3</accession>
<dbReference type="EC" id="2.7.13.3" evidence="4"/>
<feature type="transmembrane region" description="Helical" evidence="15">
    <location>
        <begin position="117"/>
        <end position="138"/>
    </location>
</feature>
<dbReference type="InterPro" id="IPR035965">
    <property type="entry name" value="PAS-like_dom_sf"/>
</dbReference>
<keyword evidence="8" id="KW-0547">Nucleotide-binding</keyword>
<keyword evidence="13 15" id="KW-0472">Membrane</keyword>
<keyword evidence="9" id="KW-0418">Kinase</keyword>
<comment type="catalytic activity">
    <reaction evidence="1">
        <text>ATP + protein L-histidine = ADP + protein N-phospho-L-histidine.</text>
        <dbReference type="EC" id="2.7.13.3"/>
    </reaction>
</comment>
<dbReference type="InterPro" id="IPR003661">
    <property type="entry name" value="HisK_dim/P_dom"/>
</dbReference>
<feature type="transmembrane region" description="Helical" evidence="15">
    <location>
        <begin position="223"/>
        <end position="240"/>
    </location>
</feature>
<evidence type="ECO:0000256" key="8">
    <source>
        <dbReference type="ARBA" id="ARBA00022741"/>
    </source>
</evidence>
<evidence type="ECO:0000259" key="17">
    <source>
        <dbReference type="PROSITE" id="PS50112"/>
    </source>
</evidence>
<dbReference type="InterPro" id="IPR000700">
    <property type="entry name" value="PAS-assoc_C"/>
</dbReference>
<evidence type="ECO:0000259" key="18">
    <source>
        <dbReference type="PROSITE" id="PS50113"/>
    </source>
</evidence>
<dbReference type="Pfam" id="PF00512">
    <property type="entry name" value="HisKA"/>
    <property type="match status" value="1"/>
</dbReference>
<evidence type="ECO:0000256" key="5">
    <source>
        <dbReference type="ARBA" id="ARBA00022553"/>
    </source>
</evidence>
<proteinExistence type="predicted"/>
<dbReference type="CDD" id="cd00082">
    <property type="entry name" value="HisKA"/>
    <property type="match status" value="1"/>
</dbReference>
<dbReference type="SUPFAM" id="SSF55785">
    <property type="entry name" value="PYP-like sensor domain (PAS domain)"/>
    <property type="match status" value="1"/>
</dbReference>
<keyword evidence="20" id="KW-1185">Reference proteome</keyword>
<dbReference type="Gene3D" id="3.30.565.10">
    <property type="entry name" value="Histidine kinase-like ATPase, C-terminal domain"/>
    <property type="match status" value="1"/>
</dbReference>
<evidence type="ECO:0000256" key="4">
    <source>
        <dbReference type="ARBA" id="ARBA00012438"/>
    </source>
</evidence>
<dbReference type="CDD" id="cd00130">
    <property type="entry name" value="PAS"/>
    <property type="match status" value="1"/>
</dbReference>
<comment type="caution">
    <text evidence="19">The sequence shown here is derived from an EMBL/GenBank/DDBJ whole genome shotgun (WGS) entry which is preliminary data.</text>
</comment>
<evidence type="ECO:0000256" key="11">
    <source>
        <dbReference type="ARBA" id="ARBA00022989"/>
    </source>
</evidence>
<dbReference type="SMART" id="SM00388">
    <property type="entry name" value="HisKA"/>
    <property type="match status" value="1"/>
</dbReference>
<keyword evidence="5" id="KW-0597">Phosphoprotein</keyword>
<dbReference type="EMBL" id="JAUHJQ010000002">
    <property type="protein sequence ID" value="MDN4172589.1"/>
    <property type="molecule type" value="Genomic_DNA"/>
</dbReference>
<evidence type="ECO:0000256" key="10">
    <source>
        <dbReference type="ARBA" id="ARBA00022840"/>
    </source>
</evidence>
<dbReference type="Pfam" id="PF02518">
    <property type="entry name" value="HATPase_c"/>
    <property type="match status" value="1"/>
</dbReference>
<feature type="transmembrane region" description="Helical" evidence="15">
    <location>
        <begin position="7"/>
        <end position="26"/>
    </location>
</feature>
<reference evidence="19" key="1">
    <citation type="submission" date="2023-06" db="EMBL/GenBank/DDBJ databases">
        <title>Draft genome sequence of Nocardioides sp. SOB77.</title>
        <authorList>
            <person name="Zhang G."/>
        </authorList>
    </citation>
    <scope>NUCLEOTIDE SEQUENCE</scope>
    <source>
        <strain evidence="19">SOB77</strain>
    </source>
</reference>
<feature type="transmembrane region" description="Helical" evidence="15">
    <location>
        <begin position="79"/>
        <end position="97"/>
    </location>
</feature>
<protein>
    <recommendedName>
        <fullName evidence="14">Sensor-like histidine kinase SenX3</fullName>
        <ecNumber evidence="4">2.7.13.3</ecNumber>
    </recommendedName>
</protein>
<dbReference type="CDD" id="cd00075">
    <property type="entry name" value="HATPase"/>
    <property type="match status" value="1"/>
</dbReference>
<dbReference type="SUPFAM" id="SSF55874">
    <property type="entry name" value="ATPase domain of HSP90 chaperone/DNA topoisomerase II/histidine kinase"/>
    <property type="match status" value="1"/>
</dbReference>
<dbReference type="InterPro" id="IPR003594">
    <property type="entry name" value="HATPase_dom"/>
</dbReference>
<organism evidence="19 20">
    <name type="scientific">Nocardioides oceani</name>
    <dbReference type="NCBI Taxonomy" id="3058369"/>
    <lineage>
        <taxon>Bacteria</taxon>
        <taxon>Bacillati</taxon>
        <taxon>Actinomycetota</taxon>
        <taxon>Actinomycetes</taxon>
        <taxon>Propionibacteriales</taxon>
        <taxon>Nocardioidaceae</taxon>
        <taxon>Nocardioides</taxon>
    </lineage>
</organism>
<evidence type="ECO:0000256" key="12">
    <source>
        <dbReference type="ARBA" id="ARBA00023012"/>
    </source>
</evidence>
<feature type="transmembrane region" description="Helical" evidence="15">
    <location>
        <begin position="260"/>
        <end position="279"/>
    </location>
</feature>
<keyword evidence="12" id="KW-0902">Two-component regulatory system</keyword>
<feature type="domain" description="Histidine kinase" evidence="16">
    <location>
        <begin position="454"/>
        <end position="678"/>
    </location>
</feature>
<dbReference type="InterPro" id="IPR050351">
    <property type="entry name" value="BphY/WalK/GraS-like"/>
</dbReference>
<dbReference type="SUPFAM" id="SSF47384">
    <property type="entry name" value="Homodimeric domain of signal transducing histidine kinase"/>
    <property type="match status" value="1"/>
</dbReference>
<evidence type="ECO:0000313" key="20">
    <source>
        <dbReference type="Proteomes" id="UP001168620"/>
    </source>
</evidence>
<dbReference type="Gene3D" id="1.10.287.130">
    <property type="match status" value="1"/>
</dbReference>
<dbReference type="PRINTS" id="PR00344">
    <property type="entry name" value="BCTRLSENSOR"/>
</dbReference>
<feature type="transmembrane region" description="Helical" evidence="15">
    <location>
        <begin position="56"/>
        <end position="73"/>
    </location>
</feature>
<name>A0ABT8FDB3_9ACTN</name>
<dbReference type="Gene3D" id="3.30.450.20">
    <property type="entry name" value="PAS domain"/>
    <property type="match status" value="1"/>
</dbReference>
<dbReference type="PROSITE" id="PS50109">
    <property type="entry name" value="HIS_KIN"/>
    <property type="match status" value="1"/>
</dbReference>
<keyword evidence="10 19" id="KW-0067">ATP-binding</keyword>
<evidence type="ECO:0000256" key="6">
    <source>
        <dbReference type="ARBA" id="ARBA00022679"/>
    </source>
</evidence>
<evidence type="ECO:0000313" key="19">
    <source>
        <dbReference type="EMBL" id="MDN4172589.1"/>
    </source>
</evidence>
<feature type="transmembrane region" description="Helical" evidence="15">
    <location>
        <begin position="32"/>
        <end position="49"/>
    </location>
</feature>
<dbReference type="PANTHER" id="PTHR42878:SF7">
    <property type="entry name" value="SENSOR HISTIDINE KINASE GLRK"/>
    <property type="match status" value="1"/>
</dbReference>
<keyword evidence="11 15" id="KW-1133">Transmembrane helix</keyword>
<keyword evidence="6" id="KW-0808">Transferase</keyword>
<feature type="domain" description="PAC" evidence="18">
    <location>
        <begin position="377"/>
        <end position="429"/>
    </location>
</feature>
<dbReference type="InterPro" id="IPR036890">
    <property type="entry name" value="HATPase_C_sf"/>
</dbReference>
<dbReference type="InterPro" id="IPR001610">
    <property type="entry name" value="PAC"/>
</dbReference>
<dbReference type="SMART" id="SM00086">
    <property type="entry name" value="PAC"/>
    <property type="match status" value="1"/>
</dbReference>
<dbReference type="PROSITE" id="PS50112">
    <property type="entry name" value="PAS"/>
    <property type="match status" value="1"/>
</dbReference>
<evidence type="ECO:0000256" key="14">
    <source>
        <dbReference type="ARBA" id="ARBA00039401"/>
    </source>
</evidence>
<sequence length="678" mass="72564">MRLDPAVRVGGLLAALVASGFLAVHAAPDEGFVIGIWPVGVASALALELGRRRAPYLLPVVLLVAVITIWLGGRPGDVAVGYALGITVGTAVVVALLTRGREGRPALRTDGDLRRYFLACSSAGLVAALAGAATSWATGFGDPGLVALALGTAHAASQLTLLPFFMRLPQHGSIASPVERVAQWVAIVVITPLVFYPDELPSMAFMAVPLLAWGALRLRPFEALAQMAATVFFAILMTTYDRGPFAAVPDAFGLSPDARGVLLAAYAATCALIVVPLMIRVGQHIVTSREARNERDKVQSIVDGARGIAIIGSDAEGRVTLFNPGAERLLGYTAEEMMGRSSRVLHTMRSVVDKADELGTARDFGSVVQEIVKPEHAGTRMRFLRKDGRERVHSLTLSRMTDERGQVVGYVATSEDVTDHVQAQGRLQDALHTERQAVEQLRELDRAKDAFVSSVSHELRTPITSILGYLELLGDGSYGSLSPTQAKALQRVSDNSDRLLGLIDELLTLSRLSEDGLALSSRAFDLREVVQEGYDVVSPAWAHRDLEVTLDLPDDPVPFVGDRDMLERVVVNLVGNAVKFTPEGGSVDVDLAVAVAGPLGPEIQLDVRDTGMGIPSHEIQQLFSRFFRSSLAQERAIPGSGLGLSITRAIVEKHGGVIEVESVVDRGTLFRVRMPVGA</sequence>
<evidence type="ECO:0000256" key="1">
    <source>
        <dbReference type="ARBA" id="ARBA00000085"/>
    </source>
</evidence>
<dbReference type="InterPro" id="IPR004358">
    <property type="entry name" value="Sig_transdc_His_kin-like_C"/>
</dbReference>
<evidence type="ECO:0000256" key="9">
    <source>
        <dbReference type="ARBA" id="ARBA00022777"/>
    </source>
</evidence>
<evidence type="ECO:0000256" key="7">
    <source>
        <dbReference type="ARBA" id="ARBA00022692"/>
    </source>
</evidence>
<dbReference type="InterPro" id="IPR005467">
    <property type="entry name" value="His_kinase_dom"/>
</dbReference>
<keyword evidence="7 15" id="KW-0812">Transmembrane</keyword>
<dbReference type="InterPro" id="IPR036097">
    <property type="entry name" value="HisK_dim/P_sf"/>
</dbReference>
<evidence type="ECO:0000256" key="2">
    <source>
        <dbReference type="ARBA" id="ARBA00004141"/>
    </source>
</evidence>
<dbReference type="Proteomes" id="UP001168620">
    <property type="component" value="Unassembled WGS sequence"/>
</dbReference>
<evidence type="ECO:0000256" key="15">
    <source>
        <dbReference type="SAM" id="Phobius"/>
    </source>
</evidence>
<dbReference type="RefSeq" id="WP_300951508.1">
    <property type="nucleotide sequence ID" value="NZ_JAUHJQ010000002.1"/>
</dbReference>
<dbReference type="InterPro" id="IPR000014">
    <property type="entry name" value="PAS"/>
</dbReference>
<dbReference type="SMART" id="SM00387">
    <property type="entry name" value="HATPase_c"/>
    <property type="match status" value="1"/>
</dbReference>
<gene>
    <name evidence="19" type="ORF">QWY28_06520</name>
</gene>
<dbReference type="Pfam" id="PF13426">
    <property type="entry name" value="PAS_9"/>
    <property type="match status" value="1"/>
</dbReference>
<dbReference type="NCBIfam" id="TIGR00229">
    <property type="entry name" value="sensory_box"/>
    <property type="match status" value="1"/>
</dbReference>
<dbReference type="PROSITE" id="PS50113">
    <property type="entry name" value="PAC"/>
    <property type="match status" value="1"/>
</dbReference>
<dbReference type="GO" id="GO:0005524">
    <property type="term" value="F:ATP binding"/>
    <property type="evidence" value="ECO:0007669"/>
    <property type="project" value="UniProtKB-KW"/>
</dbReference>
<evidence type="ECO:0000256" key="13">
    <source>
        <dbReference type="ARBA" id="ARBA00023136"/>
    </source>
</evidence>
<evidence type="ECO:0000256" key="3">
    <source>
        <dbReference type="ARBA" id="ARBA00004236"/>
    </source>
</evidence>
<evidence type="ECO:0000259" key="16">
    <source>
        <dbReference type="PROSITE" id="PS50109"/>
    </source>
</evidence>